<feature type="domain" description="Integrase catalytic" evidence="15">
    <location>
        <begin position="1214"/>
        <end position="1347"/>
    </location>
</feature>
<sequence>MQAKSRVPFHGNSSLACPRLANRSLNDGGEEILVERVKLMKTQKLVLAVAAIMSSNPPSAQINTHTPVDEVEPEDNYHMVGHLRTGLWLKAVVCPMVWKVKGPSETSFHTDLWGNLARLRKIRLERPRRVAREQGSLPDRARTLTPDLARTYGDFKAGSRGPRMVAGDTGDEQGALVAEDSGETVEYAGDQTFWFARFRGMIQRGDQSSTGSIQPEVVQEEVRRAVQQAMQQRDGKMSDLQQENAELKQLLMAMIEVLLAMGRRRPLNQGKLQGLTFLDEGNLSYQQSMVTAGLTRSTTPVTIAEGGGLEDAAGKPSDGAGADPGGQARGDGLHEPAIGDTSPSTPLGLLAQGIQQLQQLQLRKDGQDPELLKGSIELPKLPEPYQDASAVAFLEWVYEAGQAVGSITDRASTWWDANLDLAMTAYHKFQTETPLKRLTIQAGEDPKVDNEKWSRLEKRVMTLLLAAMSSSIKAEITMLRIHRVKDCLFKLYTIFAPGGASERASLIKQLEHIPAHTSVVETIAALRRWKKLMGRAAEMGVSLPDGSVLLMALEGATRQITEGNKDISFKLNMAKNELGLPHKPTLSSVLVYADHIAAELQQVIPFNKDQAAKLKAVTMDSGSPGSATASPSGKGQGQKLPCKFWLTDEGCRRGAGCKYGHVFQTKEDKKETKTAKRVRVQLADGRAVYLRQNPGGTLLSEEEGGGTILPLGSLVESLGCRLEWTRRHGLRVHHPRYGLLPTKLIGNTPVLREAEALQLIADMEQVEMDKLEANVTEGAIRTLSVDDAPATWLDHLEEFINKGERACLRRMLLDEESPVKALSEQEVNSLLGVEERLLLSDDAGAHYLKALPVNRAMRKRLMRTRWVVHLYNGDEQGPEFARAESDDVTVIRMDMKDSKAYDLRFANGAVRALMWAAARGQIEAVLGAPPRGSEHSSLLFKRMMLLWLVANSGAALNALCAPSFTLELPTWHHFWTSSAWLSFRDELRFLKYHSVACQGNLYFVASSLEISDGLDVDEAMIPTLNYTTPASSWPSAFKVALAQALLNWRRSDMRRHEAVLSKLIGNRELNAKDLEYWQRHIDNNHLPYDRRCKTCVRSSGTGRAHRRCLTPSAYSLSLDIAGPMRTRGESPDGKKYRYLLVGAYSRPKLDLPKDIPFPDEEEEEIEPELDPFEEDEGAVVPDEEEDDEQKEMNKRFQKIYEGIGDNIEYQTLHFAVPMNTRTSKEVRSKIQQIYLQLRQHGLPLVRIHSDRGLELKAKETRAWMADRDILATTGESQQPQQNGRAEALVRTIKRRVKALLRSASLPTSCWPSAAEFAARRQRDLALGNYEDKDLPYGAPTHVKYKRFGEGGRYDLLERWKEGVFVGYSNDVARGKVVRHSDASYTTSVHIRPYLIDVDDLVEFGPHEVEVSVPDRRVRGKAAIAQLLQEPISELDKEAKGYLDEAKYNLENVVTLWEKLRSKAKRTTRNNQGEGLQWLVGQFTHGGQCGVVNDTNVYPYVTLYLVKAFKELTGVNDFTSLLITEDVGMSCHRDVHNYVGRSNVLLPLLPCEEGGGVWIEAEPESYSFQDEWRQLPNRGWRRGRVHELHPGVPVVINPRRYHATEPWKGRRLVMTTYTPRTSSMKQPIYEVLKEYGFGPPPLPPQVPEHLQQAVLRMLSVDPVQGPDTNEAVLFLMKEAEGEGRQRNQRISEELQQLQEDVLGRLKERREWLQEFLAEEEILAEEFGVVGEAINQDIIGINDVVRDLIQDVEKQVREVEQRCETLYLKVANVDDDKEIGDIEEYLANLKKDLEVTLDVPLDQVKCNLDQWVEPMAKELANLEEKTGAIERWSIGEARKLESEGRLILIPGKVVCTVKPPAPLGPGSPPSTTPRWKRKARVVICGNLAGQSHDPNDLFAAGASVEGLRLALAIAVAMGWCVASTDVSAAFLQAKWPQDRPTYGVLPPKILQQAKLVESGVVFIVRRALYGLRESPALWAAHRTQVLEELSVETKEGRIFLKQMTTDSELWMILLEPTKGARPILRGILVTYVDDLLYLAARDVILNLHEKIGSIWPCSGLEFGTEGLRYLGMELIQSDSTVTLSQEAYVDNLVRLHGLDPQSKAGLPCPKEWLQDEDFNDVTENFDEEELKRAQKVTGECLWLAYRTRPDILFVTNYMAAMTSRKPVKVYNVGLKVIAYLNSTSTLKLRVAATAEQQPTGPTQSTEPTQSTALLPRGLEAALSNHVAGFTVPLAGFCDASFAPYGGKSYGCSMTVLGQTPVAWKAGKQPLVAMSVCEAELLEGSNCALLLESTMSMVRELLPESLPPKMYIDNQAAGNILNGSVGSWRTRHLRIRHSYVLDRVKAGCLSVEHIAGEDQPADLPTKMHSKARLVHLLGVWGMVGLPELDMTMTLKGLKLGCVFLLLLAIQSLAVEATKDPLPATGTLELFLMLMLTCISAVALWELGKAVGNKLVPWCCGTKRSRRIRKLRELARMAAEAEEESIIGATIYLVDDTANTADNYYTYDNHAAIYYTTPTGAVRNEAYRTAGTHDSSDERKWFKNERVWTAATYDTSPTGESDAGGTV</sequence>
<protein>
    <submittedName>
        <fullName evidence="16">Copia protein</fullName>
    </submittedName>
</protein>
<feature type="coiled-coil region" evidence="12">
    <location>
        <begin position="230"/>
        <end position="257"/>
    </location>
</feature>
<evidence type="ECO:0000313" key="17">
    <source>
        <dbReference type="Proteomes" id="UP000186817"/>
    </source>
</evidence>
<feature type="compositionally biased region" description="Low complexity" evidence="13">
    <location>
        <begin position="621"/>
        <end position="633"/>
    </location>
</feature>
<dbReference type="PROSITE" id="PS50103">
    <property type="entry name" value="ZF_C3H1"/>
    <property type="match status" value="1"/>
</dbReference>
<proteinExistence type="predicted"/>
<dbReference type="GO" id="GO:0008270">
    <property type="term" value="F:zinc ion binding"/>
    <property type="evidence" value="ECO:0007669"/>
    <property type="project" value="UniProtKB-KW"/>
</dbReference>
<feature type="compositionally biased region" description="Acidic residues" evidence="13">
    <location>
        <begin position="1157"/>
        <end position="1189"/>
    </location>
</feature>
<dbReference type="InterPro" id="IPR001584">
    <property type="entry name" value="Integrase_cat-core"/>
</dbReference>
<evidence type="ECO:0000256" key="2">
    <source>
        <dbReference type="ARBA" id="ARBA00022723"/>
    </source>
</evidence>
<dbReference type="CDD" id="cd09272">
    <property type="entry name" value="RNase_HI_RT_Ty1"/>
    <property type="match status" value="1"/>
</dbReference>
<evidence type="ECO:0000256" key="4">
    <source>
        <dbReference type="ARBA" id="ARBA00022801"/>
    </source>
</evidence>
<keyword evidence="7" id="KW-0695">RNA-directed DNA polymerase</keyword>
<evidence type="ECO:0000256" key="5">
    <source>
        <dbReference type="ARBA" id="ARBA00022842"/>
    </source>
</evidence>
<evidence type="ECO:0000313" key="16">
    <source>
        <dbReference type="EMBL" id="OLP89738.1"/>
    </source>
</evidence>
<evidence type="ECO:0000259" key="15">
    <source>
        <dbReference type="PROSITE" id="PS50994"/>
    </source>
</evidence>
<keyword evidence="8" id="KW-0808">Transferase</keyword>
<evidence type="ECO:0000256" key="7">
    <source>
        <dbReference type="ARBA" id="ARBA00022918"/>
    </source>
</evidence>
<dbReference type="InterPro" id="IPR000571">
    <property type="entry name" value="Znf_CCCH"/>
</dbReference>
<evidence type="ECO:0000256" key="1">
    <source>
        <dbReference type="ARBA" id="ARBA00022722"/>
    </source>
</evidence>
<evidence type="ECO:0000256" key="12">
    <source>
        <dbReference type="SAM" id="Coils"/>
    </source>
</evidence>
<keyword evidence="12" id="KW-0175">Coiled coil</keyword>
<dbReference type="InterPro" id="IPR039537">
    <property type="entry name" value="Retrotran_Ty1/copia-like"/>
</dbReference>
<evidence type="ECO:0000256" key="10">
    <source>
        <dbReference type="ARBA" id="ARBA00023268"/>
    </source>
</evidence>
<dbReference type="GO" id="GO:0015074">
    <property type="term" value="P:DNA integration"/>
    <property type="evidence" value="ECO:0007669"/>
    <property type="project" value="UniProtKB-KW"/>
</dbReference>
<keyword evidence="8" id="KW-0239">DNA-directed DNA polymerase</keyword>
<evidence type="ECO:0000256" key="13">
    <source>
        <dbReference type="SAM" id="MobiDB-lite"/>
    </source>
</evidence>
<dbReference type="InterPro" id="IPR036397">
    <property type="entry name" value="RNaseH_sf"/>
</dbReference>
<dbReference type="PROSITE" id="PS51257">
    <property type="entry name" value="PROKAR_LIPOPROTEIN"/>
    <property type="match status" value="1"/>
</dbReference>
<dbReference type="GO" id="GO:0016787">
    <property type="term" value="F:hydrolase activity"/>
    <property type="evidence" value="ECO:0007669"/>
    <property type="project" value="UniProtKB-KW"/>
</dbReference>
<dbReference type="PANTHER" id="PTHR42648">
    <property type="entry name" value="TRANSPOSASE, PUTATIVE-RELATED"/>
    <property type="match status" value="1"/>
</dbReference>
<feature type="coiled-coil region" evidence="12">
    <location>
        <begin position="1740"/>
        <end position="1767"/>
    </location>
</feature>
<evidence type="ECO:0000256" key="11">
    <source>
        <dbReference type="PROSITE-ProRule" id="PRU00723"/>
    </source>
</evidence>
<dbReference type="SUPFAM" id="SSF53098">
    <property type="entry name" value="Ribonuclease H-like"/>
    <property type="match status" value="1"/>
</dbReference>
<feature type="region of interest" description="Disordered" evidence="13">
    <location>
        <begin position="304"/>
        <end position="345"/>
    </location>
</feature>
<dbReference type="GO" id="GO:0003964">
    <property type="term" value="F:RNA-directed DNA polymerase activity"/>
    <property type="evidence" value="ECO:0007669"/>
    <property type="project" value="UniProtKB-KW"/>
</dbReference>
<keyword evidence="11" id="KW-0862">Zinc</keyword>
<dbReference type="PROSITE" id="PS50994">
    <property type="entry name" value="INTEGRASE"/>
    <property type="match status" value="1"/>
</dbReference>
<feature type="region of interest" description="Disordered" evidence="13">
    <location>
        <begin position="1151"/>
        <end position="1190"/>
    </location>
</feature>
<dbReference type="EMBL" id="LSRX01000747">
    <property type="protein sequence ID" value="OLP89738.1"/>
    <property type="molecule type" value="Genomic_DNA"/>
</dbReference>
<dbReference type="InterPro" id="IPR012337">
    <property type="entry name" value="RNaseH-like_sf"/>
</dbReference>
<dbReference type="PANTHER" id="PTHR42648:SF11">
    <property type="entry name" value="TRANSPOSON TY4-P GAG-POL POLYPROTEIN"/>
    <property type="match status" value="1"/>
</dbReference>
<evidence type="ECO:0000256" key="3">
    <source>
        <dbReference type="ARBA" id="ARBA00022759"/>
    </source>
</evidence>
<keyword evidence="11" id="KW-0863">Zinc-finger</keyword>
<dbReference type="InterPro" id="IPR013103">
    <property type="entry name" value="RVT_2"/>
</dbReference>
<evidence type="ECO:0000256" key="9">
    <source>
        <dbReference type="ARBA" id="ARBA00023172"/>
    </source>
</evidence>
<keyword evidence="10" id="KW-0511">Multifunctional enzyme</keyword>
<keyword evidence="17" id="KW-1185">Reference proteome</keyword>
<keyword evidence="9" id="KW-0233">DNA recombination</keyword>
<keyword evidence="4" id="KW-0378">Hydrolase</keyword>
<feature type="zinc finger region" description="C3H1-type" evidence="11">
    <location>
        <begin position="641"/>
        <end position="664"/>
    </location>
</feature>
<dbReference type="GO" id="GO:0006310">
    <property type="term" value="P:DNA recombination"/>
    <property type="evidence" value="ECO:0007669"/>
    <property type="project" value="UniProtKB-KW"/>
</dbReference>
<comment type="caution">
    <text evidence="16">The sequence shown here is derived from an EMBL/GenBank/DDBJ whole genome shotgun (WGS) entry which is preliminary data.</text>
</comment>
<keyword evidence="2 11" id="KW-0479">Metal-binding</keyword>
<dbReference type="Gene3D" id="3.30.420.10">
    <property type="entry name" value="Ribonuclease H-like superfamily/Ribonuclease H"/>
    <property type="match status" value="1"/>
</dbReference>
<dbReference type="GO" id="GO:0003887">
    <property type="term" value="F:DNA-directed DNA polymerase activity"/>
    <property type="evidence" value="ECO:0007669"/>
    <property type="project" value="UniProtKB-KW"/>
</dbReference>
<keyword evidence="3" id="KW-0255">Endonuclease</keyword>
<dbReference type="Pfam" id="PF07727">
    <property type="entry name" value="RVT_2"/>
    <property type="match status" value="1"/>
</dbReference>
<evidence type="ECO:0000256" key="8">
    <source>
        <dbReference type="ARBA" id="ARBA00022932"/>
    </source>
</evidence>
<dbReference type="OrthoDB" id="436994at2759"/>
<reference evidence="16 17" key="1">
    <citation type="submission" date="2016-02" db="EMBL/GenBank/DDBJ databases">
        <title>Genome analysis of coral dinoflagellate symbionts highlights evolutionary adaptations to a symbiotic lifestyle.</title>
        <authorList>
            <person name="Aranda M."/>
            <person name="Li Y."/>
            <person name="Liew Y.J."/>
            <person name="Baumgarten S."/>
            <person name="Simakov O."/>
            <person name="Wilson M."/>
            <person name="Piel J."/>
            <person name="Ashoor H."/>
            <person name="Bougouffa S."/>
            <person name="Bajic V.B."/>
            <person name="Ryu T."/>
            <person name="Ravasi T."/>
            <person name="Bayer T."/>
            <person name="Micklem G."/>
            <person name="Kim H."/>
            <person name="Bhak J."/>
            <person name="Lajeunesse T.C."/>
            <person name="Voolstra C.R."/>
        </authorList>
    </citation>
    <scope>NUCLEOTIDE SEQUENCE [LARGE SCALE GENOMIC DNA]</scope>
    <source>
        <strain evidence="16 17">CCMP2467</strain>
    </source>
</reference>
<accession>A0A1Q9D3I0</accession>
<organism evidence="16 17">
    <name type="scientific">Symbiodinium microadriaticum</name>
    <name type="common">Dinoflagellate</name>
    <name type="synonym">Zooxanthella microadriatica</name>
    <dbReference type="NCBI Taxonomy" id="2951"/>
    <lineage>
        <taxon>Eukaryota</taxon>
        <taxon>Sar</taxon>
        <taxon>Alveolata</taxon>
        <taxon>Dinophyceae</taxon>
        <taxon>Suessiales</taxon>
        <taxon>Symbiodiniaceae</taxon>
        <taxon>Symbiodinium</taxon>
    </lineage>
</organism>
<keyword evidence="8" id="KW-0548">Nucleotidyltransferase</keyword>
<keyword evidence="1" id="KW-0540">Nuclease</keyword>
<evidence type="ECO:0000259" key="14">
    <source>
        <dbReference type="PROSITE" id="PS50103"/>
    </source>
</evidence>
<gene>
    <name evidence="16" type="primary">GIP</name>
    <name evidence="16" type="ORF">AK812_SmicGene28768</name>
</gene>
<dbReference type="Proteomes" id="UP000186817">
    <property type="component" value="Unassembled WGS sequence"/>
</dbReference>
<keyword evidence="6" id="KW-0229">DNA integration</keyword>
<dbReference type="GO" id="GO:0004519">
    <property type="term" value="F:endonuclease activity"/>
    <property type="evidence" value="ECO:0007669"/>
    <property type="project" value="UniProtKB-KW"/>
</dbReference>
<feature type="region of interest" description="Disordered" evidence="13">
    <location>
        <begin position="617"/>
        <end position="637"/>
    </location>
</feature>
<feature type="domain" description="C3H1-type" evidence="14">
    <location>
        <begin position="641"/>
        <end position="664"/>
    </location>
</feature>
<evidence type="ECO:0000256" key="6">
    <source>
        <dbReference type="ARBA" id="ARBA00022908"/>
    </source>
</evidence>
<name>A0A1Q9D3I0_SYMMI</name>
<keyword evidence="5" id="KW-0460">Magnesium</keyword>
<dbReference type="GO" id="GO:0003676">
    <property type="term" value="F:nucleic acid binding"/>
    <property type="evidence" value="ECO:0007669"/>
    <property type="project" value="InterPro"/>
</dbReference>